<evidence type="ECO:0000313" key="3">
    <source>
        <dbReference type="Proteomes" id="UP001164965"/>
    </source>
</evidence>
<keyword evidence="1" id="KW-0812">Transmembrane</keyword>
<keyword evidence="1" id="KW-1133">Transmembrane helix</keyword>
<proteinExistence type="predicted"/>
<keyword evidence="1" id="KW-0472">Membrane</keyword>
<gene>
    <name evidence="2" type="ORF">RHODO2019_11750</name>
</gene>
<sequence length="127" mass="14451">MPETTTTPRRGPLIALVVVAFVACLGLGWWQWERFSAAGGTFQNLGYAFQWPLFAIFVIYAYRRFVVLESGAAPEQVREAEPSELPAGLLPERPRTHLDEDDELFDYNTYLARLAAQELDEDLRSTR</sequence>
<keyword evidence="3" id="KW-1185">Reference proteome</keyword>
<evidence type="ECO:0000256" key="1">
    <source>
        <dbReference type="SAM" id="Phobius"/>
    </source>
</evidence>
<evidence type="ECO:0008006" key="4">
    <source>
        <dbReference type="Google" id="ProtNLM"/>
    </source>
</evidence>
<feature type="transmembrane region" description="Helical" evidence="1">
    <location>
        <begin position="44"/>
        <end position="62"/>
    </location>
</feature>
<name>A0ABY6NWU7_9NOCA</name>
<dbReference type="EMBL" id="CP110615">
    <property type="protein sequence ID" value="UZJ23865.1"/>
    <property type="molecule type" value="Genomic_DNA"/>
</dbReference>
<evidence type="ECO:0000313" key="2">
    <source>
        <dbReference type="EMBL" id="UZJ23865.1"/>
    </source>
</evidence>
<reference evidence="2" key="1">
    <citation type="submission" date="2022-10" db="EMBL/GenBank/DDBJ databases">
        <title>Rhodococcus sp.75.</title>
        <authorList>
            <person name="Sun M."/>
        </authorList>
    </citation>
    <scope>NUCLEOTIDE SEQUENCE</scope>
    <source>
        <strain evidence="2">75</strain>
    </source>
</reference>
<feature type="transmembrane region" description="Helical" evidence="1">
    <location>
        <begin position="12"/>
        <end position="32"/>
    </location>
</feature>
<dbReference type="Proteomes" id="UP001164965">
    <property type="component" value="Chromosome"/>
</dbReference>
<protein>
    <recommendedName>
        <fullName evidence="4">DNA-binding transcriptional regulator of glucitol operon</fullName>
    </recommendedName>
</protein>
<accession>A0ABY6NWU7</accession>
<organism evidence="2 3">
    <name type="scientific">Rhodococcus antarcticus</name>
    <dbReference type="NCBI Taxonomy" id="2987751"/>
    <lineage>
        <taxon>Bacteria</taxon>
        <taxon>Bacillati</taxon>
        <taxon>Actinomycetota</taxon>
        <taxon>Actinomycetes</taxon>
        <taxon>Mycobacteriales</taxon>
        <taxon>Nocardiaceae</taxon>
        <taxon>Rhodococcus</taxon>
    </lineage>
</organism>